<dbReference type="CDD" id="cd03794">
    <property type="entry name" value="GT4_WbuB-like"/>
    <property type="match status" value="1"/>
</dbReference>
<dbReference type="Gene3D" id="3.40.50.2000">
    <property type="entry name" value="Glycogen Phosphorylase B"/>
    <property type="match status" value="2"/>
</dbReference>
<dbReference type="Proteomes" id="UP001595279">
    <property type="component" value="Unassembled WGS sequence"/>
</dbReference>
<keyword evidence="1" id="KW-0808">Transferase</keyword>
<sequence length="419" mass="48215">MKIWLLNHHATGNEGRHPSFSKYFSELGVDVTLLTSSFLHNSYKETQEYKEREYYKEVKMDNYKKVFFKTPSYSSNGPKRLLNQLCFSYRAYRYGREKLKTESTPNIIMGSSVHLFTALAAYLLSRQATSKFVFEIRDIWPQTLIDLGALNEKSVFAKLLKKIEGFLYKKADLIVSVLPNAQNHIEKYQIDSDKIVYVPNGIDYPKYKDTLNSPFTATEARDFFRSHRDNFIVTFTGAHGLANGLTTVVKAAHELEMLEIDSSYKSHLLLVGDGPEKEQLVSLTKQYRLNNITFLDKVPRDQVGHILNNSDCCLFHLKSTPVFKYGLSSNKLFDYMMSEKPMLFAVDTSFDFAKEAENGLSIPSDSPSLMAKSIKEIKEMGEVERGKLGENGKRYVEQNHDYYKLTQRLLNIFKERFGS</sequence>
<dbReference type="PANTHER" id="PTHR46401">
    <property type="entry name" value="GLYCOSYLTRANSFERASE WBBK-RELATED"/>
    <property type="match status" value="1"/>
</dbReference>
<dbReference type="EMBL" id="JBHRSA010000026">
    <property type="protein sequence ID" value="MFC3039869.1"/>
    <property type="molecule type" value="Genomic_DNA"/>
</dbReference>
<accession>A0ABV7CUD7</accession>
<evidence type="ECO:0000259" key="2">
    <source>
        <dbReference type="Pfam" id="PF00534"/>
    </source>
</evidence>
<evidence type="ECO:0000256" key="1">
    <source>
        <dbReference type="ARBA" id="ARBA00022679"/>
    </source>
</evidence>
<protein>
    <submittedName>
        <fullName evidence="4">Glycosyltransferase family 4 protein</fullName>
    </submittedName>
</protein>
<proteinExistence type="predicted"/>
<organism evidence="4 5">
    <name type="scientific">Virgibacillus xinjiangensis</name>
    <dbReference type="NCBI Taxonomy" id="393090"/>
    <lineage>
        <taxon>Bacteria</taxon>
        <taxon>Bacillati</taxon>
        <taxon>Bacillota</taxon>
        <taxon>Bacilli</taxon>
        <taxon>Bacillales</taxon>
        <taxon>Bacillaceae</taxon>
        <taxon>Virgibacillus</taxon>
    </lineage>
</organism>
<dbReference type="PANTHER" id="PTHR46401:SF2">
    <property type="entry name" value="GLYCOSYLTRANSFERASE WBBK-RELATED"/>
    <property type="match status" value="1"/>
</dbReference>
<evidence type="ECO:0000313" key="5">
    <source>
        <dbReference type="Proteomes" id="UP001595279"/>
    </source>
</evidence>
<evidence type="ECO:0000313" key="4">
    <source>
        <dbReference type="EMBL" id="MFC3039869.1"/>
    </source>
</evidence>
<feature type="domain" description="Glycosyl transferase family 1" evidence="2">
    <location>
        <begin position="223"/>
        <end position="394"/>
    </location>
</feature>
<name>A0ABV7CUD7_9BACI</name>
<keyword evidence="5" id="KW-1185">Reference proteome</keyword>
<dbReference type="Pfam" id="PF13439">
    <property type="entry name" value="Glyco_transf_4"/>
    <property type="match status" value="1"/>
</dbReference>
<dbReference type="InterPro" id="IPR028098">
    <property type="entry name" value="Glyco_trans_4-like_N"/>
</dbReference>
<dbReference type="InterPro" id="IPR001296">
    <property type="entry name" value="Glyco_trans_1"/>
</dbReference>
<dbReference type="Pfam" id="PF00534">
    <property type="entry name" value="Glycos_transf_1"/>
    <property type="match status" value="1"/>
</dbReference>
<comment type="caution">
    <text evidence="4">The sequence shown here is derived from an EMBL/GenBank/DDBJ whole genome shotgun (WGS) entry which is preliminary data.</text>
</comment>
<dbReference type="SUPFAM" id="SSF53756">
    <property type="entry name" value="UDP-Glycosyltransferase/glycogen phosphorylase"/>
    <property type="match status" value="1"/>
</dbReference>
<evidence type="ECO:0000259" key="3">
    <source>
        <dbReference type="Pfam" id="PF13439"/>
    </source>
</evidence>
<reference evidence="5" key="1">
    <citation type="journal article" date="2019" name="Int. J. Syst. Evol. Microbiol.">
        <title>The Global Catalogue of Microorganisms (GCM) 10K type strain sequencing project: providing services to taxonomists for standard genome sequencing and annotation.</title>
        <authorList>
            <consortium name="The Broad Institute Genomics Platform"/>
            <consortium name="The Broad Institute Genome Sequencing Center for Infectious Disease"/>
            <person name="Wu L."/>
            <person name="Ma J."/>
        </authorList>
    </citation>
    <scope>NUCLEOTIDE SEQUENCE [LARGE SCALE GENOMIC DNA]</scope>
    <source>
        <strain evidence="5">KCTC 13128</strain>
    </source>
</reference>
<gene>
    <name evidence="4" type="ORF">ACFOGI_06355</name>
</gene>
<feature type="domain" description="Glycosyltransferase subfamily 4-like N-terminal" evidence="3">
    <location>
        <begin position="20"/>
        <end position="203"/>
    </location>
</feature>
<dbReference type="RefSeq" id="WP_390270157.1">
    <property type="nucleotide sequence ID" value="NZ_JBHRSA010000026.1"/>
</dbReference>